<feature type="domain" description="Bacterial transcriptional activator" evidence="1">
    <location>
        <begin position="774"/>
        <end position="897"/>
    </location>
</feature>
<dbReference type="RefSeq" id="WP_013177703.1">
    <property type="nucleotide sequence ID" value="NC_014221.1"/>
</dbReference>
<gene>
    <name evidence="2" type="ordered locus">Trad_1210</name>
</gene>
<dbReference type="Proteomes" id="UP000000379">
    <property type="component" value="Chromosome"/>
</dbReference>
<dbReference type="InterPro" id="IPR036388">
    <property type="entry name" value="WH-like_DNA-bd_sf"/>
</dbReference>
<reference evidence="2 3" key="2">
    <citation type="journal article" date="2011" name="Stand. Genomic Sci.">
        <title>Complete genome sequence of Truepera radiovictrix type strain (RQ-24).</title>
        <authorList>
            <person name="Ivanova N."/>
            <person name="Rohde C."/>
            <person name="Munk C."/>
            <person name="Nolan M."/>
            <person name="Lucas S."/>
            <person name="Del Rio T.G."/>
            <person name="Tice H."/>
            <person name="Deshpande S."/>
            <person name="Cheng J.F."/>
            <person name="Tapia R."/>
            <person name="Han C."/>
            <person name="Goodwin L."/>
            <person name="Pitluck S."/>
            <person name="Liolios K."/>
            <person name="Mavromatis K."/>
            <person name="Mikhailova N."/>
            <person name="Pati A."/>
            <person name="Chen A."/>
            <person name="Palaniappan K."/>
            <person name="Land M."/>
            <person name="Hauser L."/>
            <person name="Chang Y.J."/>
            <person name="Jeffries C.D."/>
            <person name="Brambilla E."/>
            <person name="Rohde M."/>
            <person name="Goker M."/>
            <person name="Tindall B.J."/>
            <person name="Woyke T."/>
            <person name="Bristow J."/>
            <person name="Eisen J.A."/>
            <person name="Markowitz V."/>
            <person name="Hugenholtz P."/>
            <person name="Kyrpides N.C."/>
            <person name="Klenk H.P."/>
            <person name="Lapidus A."/>
        </authorList>
    </citation>
    <scope>NUCLEOTIDE SEQUENCE [LARGE SCALE GENOMIC DNA]</scope>
    <source>
        <strain evidence="3">DSM 17093 / CIP 108686 / LMG 22925 / RQ-24</strain>
    </source>
</reference>
<evidence type="ECO:0000313" key="3">
    <source>
        <dbReference type="Proteomes" id="UP000000379"/>
    </source>
</evidence>
<dbReference type="KEGG" id="tra:Trad_1210"/>
<organism evidence="2 3">
    <name type="scientific">Truepera radiovictrix (strain DSM 17093 / CIP 108686 / LMG 22925 / RQ-24)</name>
    <dbReference type="NCBI Taxonomy" id="649638"/>
    <lineage>
        <taxon>Bacteria</taxon>
        <taxon>Thermotogati</taxon>
        <taxon>Deinococcota</taxon>
        <taxon>Deinococci</taxon>
        <taxon>Trueperales</taxon>
        <taxon>Trueperaceae</taxon>
        <taxon>Truepera</taxon>
    </lineage>
</organism>
<dbReference type="OrthoDB" id="28884at2"/>
<dbReference type="Gene3D" id="1.25.40.10">
    <property type="entry name" value="Tetratricopeptide repeat domain"/>
    <property type="match status" value="2"/>
</dbReference>
<dbReference type="eggNOG" id="COG3629">
    <property type="taxonomic scope" value="Bacteria"/>
</dbReference>
<accession>D7CW70</accession>
<reference evidence="3" key="1">
    <citation type="submission" date="2010-05" db="EMBL/GenBank/DDBJ databases">
        <title>The complete genome of Truepera radiovictris DSM 17093.</title>
        <authorList>
            <consortium name="US DOE Joint Genome Institute (JGI-PGF)"/>
            <person name="Lucas S."/>
            <person name="Copeland A."/>
            <person name="Lapidus A."/>
            <person name="Glavina del Rio T."/>
            <person name="Dalin E."/>
            <person name="Tice H."/>
            <person name="Bruce D."/>
            <person name="Goodwin L."/>
            <person name="Pitluck S."/>
            <person name="Kyrpides N."/>
            <person name="Mavromatis K."/>
            <person name="Ovchinnikova G."/>
            <person name="Munk A.C."/>
            <person name="Detter J.C."/>
            <person name="Han C."/>
            <person name="Tapia R."/>
            <person name="Land M."/>
            <person name="Hauser L."/>
            <person name="Markowitz V."/>
            <person name="Cheng J.-F."/>
            <person name="Hugenholtz P."/>
            <person name="Woyke T."/>
            <person name="Wu D."/>
            <person name="Tindall B."/>
            <person name="Pomrenke H.G."/>
            <person name="Brambilla E."/>
            <person name="Klenk H.-P."/>
            <person name="Eisen J.A."/>
        </authorList>
    </citation>
    <scope>NUCLEOTIDE SEQUENCE [LARGE SCALE GENOMIC DNA]</scope>
    <source>
        <strain evidence="3">DSM 17093 / CIP 108686 / LMG 22925 / RQ-24</strain>
    </source>
</reference>
<name>D7CW70_TRURR</name>
<sequence>MIDVRPRPSPLLLERARLLAGLPEAAGYVVVLSAPYGYGKSVLAAQWAARLEGSGWRVLWAAPAGRDLVSALGRTVGFPDKTPWTFLLEELWRLPTLLVLEDLTGEEHLEPLLRGLGGLLLLASRKPLACAGLLELQAKGAVLRFGAAELAFTREEARALIGDATWAEEVWRQSQGWPLPLHLAALTGKLPEPRALLGGVRESVHAGAWEELLFLSALPLLPYAASGEATAYLAEMGFVQALGAGYRLHPLMAKVLSKVHPQGVREAVAAHAPRLPPLVRGAALEHAGLLAELAALFDDLDEGLVREDPAAVLRWDARLPHPRTPLRAQQVGRALCLVGRAEEGIALLTEAAEAPAASPEARLVAYGQLVWQLAASDPERAREVAARAEPLLAQADPECAGRFLSNAHRTPFRAGAWAAAEAVLRRALRFYPPASPYRAITESNLAVVRWHRLGDLEGVLRGRAAALKSNLVHRPGNVPGDALQLGELKLLCGAREAALEHFREARRTLHADPQWGLLADAQRAALEGELGAFAGLAEWARPWPQTRERIVALWARALREHGDRAGAQALLADETGFWSRLERALNALGAGDRAGALAALPPEPDETAQREPRLYYQAARYRITRKPADLAKLLHLTLVRERVLPGLVPLAELPKSRPELAATYPLREVLASGWKAAIALRLSDLPPLKLHTLGGVEVWRFDEPLPLTPKLKTVLALFALRWSRERVAETLWPDLPLERAKNNLYVSCSLLRKLLEPWGVPTYLGDGGLLRTDADLWRLEQAFAAGDAEAVLALYRGPFAPEVDLPAVDEVRRGLHDKVVETLFRAARGAGPLAEDLLKRALALEPLHEHALQELLKRLLRRGRRVEALRRYHEFAKRLAEETGLEPLPETQEIVKLT</sequence>
<protein>
    <submittedName>
        <fullName evidence="2">Transcriptional regulator, SARP family</fullName>
    </submittedName>
</protein>
<proteinExistence type="predicted"/>
<evidence type="ECO:0000259" key="1">
    <source>
        <dbReference type="SMART" id="SM01043"/>
    </source>
</evidence>
<dbReference type="EMBL" id="CP002049">
    <property type="protein sequence ID" value="ADI14333.1"/>
    <property type="molecule type" value="Genomic_DNA"/>
</dbReference>
<dbReference type="GO" id="GO:0006355">
    <property type="term" value="P:regulation of DNA-templated transcription"/>
    <property type="evidence" value="ECO:0007669"/>
    <property type="project" value="InterPro"/>
</dbReference>
<dbReference type="Gene3D" id="1.10.10.10">
    <property type="entry name" value="Winged helix-like DNA-binding domain superfamily/Winged helix DNA-binding domain"/>
    <property type="match status" value="1"/>
</dbReference>
<dbReference type="SUPFAM" id="SSF48452">
    <property type="entry name" value="TPR-like"/>
    <property type="match status" value="1"/>
</dbReference>
<keyword evidence="3" id="KW-1185">Reference proteome</keyword>
<dbReference type="GO" id="GO:0003677">
    <property type="term" value="F:DNA binding"/>
    <property type="evidence" value="ECO:0007669"/>
    <property type="project" value="InterPro"/>
</dbReference>
<dbReference type="PANTHER" id="PTHR35807:SF2">
    <property type="entry name" value="TRANSCRIPTIONAL ACTIVATOR DOMAIN"/>
    <property type="match status" value="1"/>
</dbReference>
<dbReference type="SMART" id="SM01043">
    <property type="entry name" value="BTAD"/>
    <property type="match status" value="1"/>
</dbReference>
<dbReference type="eggNOG" id="COG2909">
    <property type="taxonomic scope" value="Bacteria"/>
</dbReference>
<dbReference type="Pfam" id="PF03704">
    <property type="entry name" value="BTAD"/>
    <property type="match status" value="1"/>
</dbReference>
<dbReference type="HOGENOM" id="CLU_322331_0_0_0"/>
<dbReference type="SUPFAM" id="SSF46894">
    <property type="entry name" value="C-terminal effector domain of the bipartite response regulators"/>
    <property type="match status" value="1"/>
</dbReference>
<evidence type="ECO:0000313" key="2">
    <source>
        <dbReference type="EMBL" id="ADI14333.1"/>
    </source>
</evidence>
<dbReference type="InterPro" id="IPR051677">
    <property type="entry name" value="AfsR-DnrI-RedD_regulator"/>
</dbReference>
<dbReference type="AlphaFoldDB" id="D7CW70"/>
<dbReference type="PANTHER" id="PTHR35807">
    <property type="entry name" value="TRANSCRIPTIONAL REGULATOR REDD-RELATED"/>
    <property type="match status" value="1"/>
</dbReference>
<dbReference type="STRING" id="649638.Trad_1210"/>
<dbReference type="InterPro" id="IPR005158">
    <property type="entry name" value="BTAD"/>
</dbReference>
<dbReference type="InterPro" id="IPR016032">
    <property type="entry name" value="Sig_transdc_resp-reg_C-effctor"/>
</dbReference>
<dbReference type="InterPro" id="IPR011990">
    <property type="entry name" value="TPR-like_helical_dom_sf"/>
</dbReference>